<dbReference type="InterPro" id="IPR043154">
    <property type="entry name" value="Sec-1-like_dom1"/>
</dbReference>
<dbReference type="Gene3D" id="1.25.40.850">
    <property type="match status" value="1"/>
</dbReference>
<dbReference type="AlphaFoldDB" id="A0A8S1GQV6"/>
<evidence type="ECO:0000313" key="3">
    <source>
        <dbReference type="Proteomes" id="UP000835052"/>
    </source>
</evidence>
<evidence type="ECO:0000313" key="2">
    <source>
        <dbReference type="EMBL" id="CAD6185806.1"/>
    </source>
</evidence>
<organism evidence="2 3">
    <name type="scientific">Caenorhabditis auriculariae</name>
    <dbReference type="NCBI Taxonomy" id="2777116"/>
    <lineage>
        <taxon>Eukaryota</taxon>
        <taxon>Metazoa</taxon>
        <taxon>Ecdysozoa</taxon>
        <taxon>Nematoda</taxon>
        <taxon>Chromadorea</taxon>
        <taxon>Rhabditida</taxon>
        <taxon>Rhabditina</taxon>
        <taxon>Rhabditomorpha</taxon>
        <taxon>Rhabditoidea</taxon>
        <taxon>Rhabditidae</taxon>
        <taxon>Peloderinae</taxon>
        <taxon>Caenorhabditis</taxon>
    </lineage>
</organism>
<dbReference type="Proteomes" id="UP000835052">
    <property type="component" value="Unassembled WGS sequence"/>
</dbReference>
<dbReference type="GO" id="GO:0016192">
    <property type="term" value="P:vesicle-mediated transport"/>
    <property type="evidence" value="ECO:0007669"/>
    <property type="project" value="InterPro"/>
</dbReference>
<dbReference type="PANTHER" id="PTHR11679">
    <property type="entry name" value="VESICLE PROTEIN SORTING-ASSOCIATED"/>
    <property type="match status" value="1"/>
</dbReference>
<evidence type="ECO:0000256" key="1">
    <source>
        <dbReference type="ARBA" id="ARBA00009884"/>
    </source>
</evidence>
<dbReference type="Gene3D" id="3.40.50.2060">
    <property type="match status" value="1"/>
</dbReference>
<comment type="similarity">
    <text evidence="1">Belongs to the STXBP/unc-18/SEC1 family.</text>
</comment>
<dbReference type="InterPro" id="IPR027482">
    <property type="entry name" value="Sec1-like_dom2"/>
</dbReference>
<dbReference type="InterPro" id="IPR036045">
    <property type="entry name" value="Sec1-like_sf"/>
</dbReference>
<dbReference type="Gene3D" id="3.40.50.1910">
    <property type="match status" value="2"/>
</dbReference>
<dbReference type="OrthoDB" id="10262287at2759"/>
<keyword evidence="3" id="KW-1185">Reference proteome</keyword>
<dbReference type="InterPro" id="IPR001619">
    <property type="entry name" value="Sec1-like"/>
</dbReference>
<gene>
    <name evidence="2" type="ORF">CAUJ_LOCUS1725</name>
</gene>
<dbReference type="InterPro" id="IPR043155">
    <property type="entry name" value="VPS33_dom3b"/>
</dbReference>
<name>A0A8S1GQV6_9PELO</name>
<comment type="caution">
    <text evidence="2">The sequence shown here is derived from an EMBL/GenBank/DDBJ whole genome shotgun (WGS) entry which is preliminary data.</text>
</comment>
<proteinExistence type="inferred from homology"/>
<protein>
    <submittedName>
        <fullName evidence="2">Uncharacterized protein</fullName>
    </submittedName>
</protein>
<dbReference type="EMBL" id="CAJGYM010000003">
    <property type="protein sequence ID" value="CAD6185806.1"/>
    <property type="molecule type" value="Genomic_DNA"/>
</dbReference>
<reference evidence="2" key="1">
    <citation type="submission" date="2020-10" db="EMBL/GenBank/DDBJ databases">
        <authorList>
            <person name="Kikuchi T."/>
        </authorList>
    </citation>
    <scope>NUCLEOTIDE SEQUENCE</scope>
    <source>
        <strain evidence="2">NKZ352</strain>
    </source>
</reference>
<accession>A0A8S1GQV6</accession>
<sequence>MVSAAEEAAAAASSPSNVIEGTPEVRAAVEYGRRLLFSALDGLDGDKTIVWDADRNLMQRVNLFAGTSLLSAHGVVANHGIETRKAADTPHVVFFLSPTVPSLDRLCDYIDNVKNDPKTLYQVFFIPEAWYVVREKLKERQGGKYAARLESIREIPLSWLPRDGECLSLSQPQLPSRLLLNGDWTLLHKCAVALNQLIELSNDGRPNPSPSASSERKIAVYSRGKWSQDIAGMLEKLRNSKSDSETVKSNTTPSSSTKIKINRIVVIDRWIDPLTPMLTQLTYAGLLDEVYGIGMVNSIKKIPNRQVKRPPFPVTISNFSVLQAEFEEKDDADPFMTKEIYLTDEIFSRLKHSHINGIGSDVAAILTELRNDENFDKDTMSVAEYAVLVKKMPRILKRKTLTSTHMRLAEMSRAQLYRDLSDNVKAEKELLENSDGDKMMPFIEEAIYDASDLNRGLRLVAVHSLTAGGLKPSVLQSYRRIITHSYGVSALNKLLKMQKMGLVRERGGSGKVVCEYAPLLYPQMRKQYDQLPANVSETSPTDAAYAYSGFAPLIVRILEEGDRLRWVGWQRVVAGGSAATPTDATADAAAQRLGARLDESDDDGTAVFVVGGVTRAEVAAIRCRLPNVRLIATTAMLTGNVLLDSITTI</sequence>
<dbReference type="SUPFAM" id="SSF56815">
    <property type="entry name" value="Sec1/munc18-like (SM) proteins"/>
    <property type="match status" value="1"/>
</dbReference>
<dbReference type="Pfam" id="PF00995">
    <property type="entry name" value="Sec1"/>
    <property type="match status" value="1"/>
</dbReference>